<dbReference type="GO" id="GO:0006633">
    <property type="term" value="P:fatty acid biosynthetic process"/>
    <property type="evidence" value="ECO:0007669"/>
    <property type="project" value="TreeGrafter"/>
</dbReference>
<accession>A0A1B1M1U8</accession>
<dbReference type="Pfam" id="PF00109">
    <property type="entry name" value="ketoacyl-synt"/>
    <property type="match status" value="1"/>
</dbReference>
<reference evidence="3 4" key="1">
    <citation type="submission" date="2016-07" db="EMBL/GenBank/DDBJ databases">
        <title>Enhancement of antibiotic productionsby engineered nitrateutilization in actinobacteria.</title>
        <authorList>
            <person name="Meng S.C."/>
        </authorList>
    </citation>
    <scope>NUCLEOTIDE SEQUENCE [LARGE SCALE GENOMIC DNA]</scope>
    <source>
        <strain evidence="3 4">NRRL 2936</strain>
    </source>
</reference>
<sequence length="383" mass="39482">MTGMTRTSGDRTAEASPVTGPFISTWSAVSAFGIGRESFSAGLRDRKPVVTALDPDQWSAPATEACLVPGGDPRELLGRKGTRSMDRATGLAVAAVGRLLDDGTGTRIPGVDESTALVLGTSNGSVRSIMSFTRDALTEDKPYHVDPARFPNTVMNCAAGQSAIRHGLRGPNVTIAGGRASALLALNHAQRLQRSGHARSVVCGAVEEFSAERAWLDWHAHTEQGRAPLTGEGSAVLLLESGAPRGGAALAELAAVEVGLPHAESEVTAVLADCVRRALARAGLDADSVWAVAPADLPGTLGTAERHALDEALGGRTPRGLLCTELLGDTGAVSAAFQITALLSAAESDPESAGRAGVVTTVDREGVVGCALLRFPGPEHGRR</sequence>
<dbReference type="AlphaFoldDB" id="A0A1B1M1U8"/>
<dbReference type="InterPro" id="IPR000794">
    <property type="entry name" value="Beta-ketoacyl_synthase"/>
</dbReference>
<evidence type="ECO:0000313" key="4">
    <source>
        <dbReference type="Proteomes" id="UP000092598"/>
    </source>
</evidence>
<dbReference type="GO" id="GO:0004315">
    <property type="term" value="F:3-oxoacyl-[acyl-carrier-protein] synthase activity"/>
    <property type="evidence" value="ECO:0007669"/>
    <property type="project" value="TreeGrafter"/>
</dbReference>
<proteinExistence type="predicted"/>
<dbReference type="Proteomes" id="UP000092598">
    <property type="component" value="Chromosome"/>
</dbReference>
<gene>
    <name evidence="3" type="ORF">SLINC_0384</name>
</gene>
<evidence type="ECO:0000313" key="3">
    <source>
        <dbReference type="EMBL" id="ANS62608.1"/>
    </source>
</evidence>
<keyword evidence="1" id="KW-0808">Transferase</keyword>
<dbReference type="SUPFAM" id="SSF53901">
    <property type="entry name" value="Thiolase-like"/>
    <property type="match status" value="2"/>
</dbReference>
<dbReference type="EMBL" id="CP016438">
    <property type="protein sequence ID" value="ANS62608.1"/>
    <property type="molecule type" value="Genomic_DNA"/>
</dbReference>
<dbReference type="InterPro" id="IPR016039">
    <property type="entry name" value="Thiolase-like"/>
</dbReference>
<evidence type="ECO:0000259" key="2">
    <source>
        <dbReference type="Pfam" id="PF00109"/>
    </source>
</evidence>
<keyword evidence="4" id="KW-1185">Reference proteome</keyword>
<dbReference type="PATRIC" id="fig|1915.4.peg.484"/>
<name>A0A1B1M1U8_STRLN</name>
<dbReference type="STRING" id="1915.SLINC_0384"/>
<organism evidence="3 4">
    <name type="scientific">Streptomyces lincolnensis</name>
    <dbReference type="NCBI Taxonomy" id="1915"/>
    <lineage>
        <taxon>Bacteria</taxon>
        <taxon>Bacillati</taxon>
        <taxon>Actinomycetota</taxon>
        <taxon>Actinomycetes</taxon>
        <taxon>Kitasatosporales</taxon>
        <taxon>Streptomycetaceae</taxon>
        <taxon>Streptomyces</taxon>
    </lineage>
</organism>
<protein>
    <submittedName>
        <fullName evidence="3">Putative 3-oxoacyl-ACP synthase I</fullName>
    </submittedName>
</protein>
<dbReference type="InterPro" id="IPR014030">
    <property type="entry name" value="Ketoacyl_synth_N"/>
</dbReference>
<evidence type="ECO:0000256" key="1">
    <source>
        <dbReference type="ARBA" id="ARBA00022679"/>
    </source>
</evidence>
<feature type="domain" description="Beta-ketoacyl synthase-like N-terminal" evidence="2">
    <location>
        <begin position="28"/>
        <end position="213"/>
    </location>
</feature>
<dbReference type="PANTHER" id="PTHR11712:SF336">
    <property type="entry name" value="3-OXOACYL-[ACYL-CARRIER-PROTEIN] SYNTHASE, MITOCHONDRIAL"/>
    <property type="match status" value="1"/>
</dbReference>
<dbReference type="PANTHER" id="PTHR11712">
    <property type="entry name" value="POLYKETIDE SYNTHASE-RELATED"/>
    <property type="match status" value="1"/>
</dbReference>
<dbReference type="Gene3D" id="3.40.47.10">
    <property type="match status" value="1"/>
</dbReference>
<dbReference type="KEGG" id="sls:SLINC_0384"/>